<dbReference type="PROSITE" id="PS00141">
    <property type="entry name" value="ASP_PROTEASE"/>
    <property type="match status" value="2"/>
</dbReference>
<evidence type="ECO:0000313" key="14">
    <source>
        <dbReference type="EMBL" id="CEF62264.1"/>
    </source>
</evidence>
<dbReference type="AlphaFoldDB" id="A0A090L483"/>
<evidence type="ECO:0000256" key="5">
    <source>
        <dbReference type="ARBA" id="ARBA00022729"/>
    </source>
</evidence>
<dbReference type="WBParaSite" id="SRAE_1000053700.1">
    <property type="protein sequence ID" value="SRAE_1000053700.1"/>
    <property type="gene ID" value="WBGene00257134"/>
</dbReference>
<dbReference type="Gene3D" id="2.40.70.10">
    <property type="entry name" value="Acid Proteases"/>
    <property type="match status" value="2"/>
</dbReference>
<dbReference type="STRING" id="34506.A0A090L483"/>
<dbReference type="PANTHER" id="PTHR47966:SF45">
    <property type="entry name" value="PEPTIDASE A1 DOMAIN-CONTAINING PROTEIN"/>
    <property type="match status" value="1"/>
</dbReference>
<evidence type="ECO:0000256" key="1">
    <source>
        <dbReference type="ARBA" id="ARBA00004613"/>
    </source>
</evidence>
<dbReference type="PANTHER" id="PTHR47966">
    <property type="entry name" value="BETA-SITE APP-CLEAVING ENZYME, ISOFORM A-RELATED"/>
    <property type="match status" value="1"/>
</dbReference>
<keyword evidence="4 11" id="KW-0645">Protease</keyword>
<evidence type="ECO:0000313" key="16">
    <source>
        <dbReference type="WBParaSite" id="SRAE_1000053700.1"/>
    </source>
</evidence>
<evidence type="ECO:0000256" key="3">
    <source>
        <dbReference type="ARBA" id="ARBA00022525"/>
    </source>
</evidence>
<evidence type="ECO:0000256" key="6">
    <source>
        <dbReference type="ARBA" id="ARBA00022750"/>
    </source>
</evidence>
<dbReference type="OrthoDB" id="5839471at2759"/>
<dbReference type="PROSITE" id="PS51767">
    <property type="entry name" value="PEPTIDASE_A1"/>
    <property type="match status" value="1"/>
</dbReference>
<dbReference type="Pfam" id="PF00026">
    <property type="entry name" value="Asp"/>
    <property type="match status" value="2"/>
</dbReference>
<dbReference type="InterPro" id="IPR034164">
    <property type="entry name" value="Pepsin-like_dom"/>
</dbReference>
<dbReference type="InterPro" id="IPR001461">
    <property type="entry name" value="Aspartic_peptidase_A1"/>
</dbReference>
<evidence type="ECO:0000256" key="8">
    <source>
        <dbReference type="ARBA" id="ARBA00023157"/>
    </source>
</evidence>
<evidence type="ECO:0000259" key="13">
    <source>
        <dbReference type="PROSITE" id="PS51767"/>
    </source>
</evidence>
<comment type="similarity">
    <text evidence="2 11">Belongs to the peptidase A1 family.</text>
</comment>
<keyword evidence="5 12" id="KW-0732">Signal</keyword>
<dbReference type="SUPFAM" id="SSF50630">
    <property type="entry name" value="Acid proteases"/>
    <property type="match status" value="1"/>
</dbReference>
<dbReference type="GO" id="GO:0006508">
    <property type="term" value="P:proteolysis"/>
    <property type="evidence" value="ECO:0007669"/>
    <property type="project" value="UniProtKB-KW"/>
</dbReference>
<dbReference type="CDD" id="cd05471">
    <property type="entry name" value="pepsin_like"/>
    <property type="match status" value="1"/>
</dbReference>
<dbReference type="InterPro" id="IPR033121">
    <property type="entry name" value="PEPTIDASE_A1"/>
</dbReference>
<sequence>MILKLLIILFFTLNTTISIFQIPIIKTVPLKHKLIAKKVYTHYLLYREAISSYHEKKYINDKYIQPVEDVQDMIYMANISIGTPPQNFKVVLDTGSANLWVPDISCEYDIPEMKNNYVPIYKNLPECSSFCKVLDYHSCPHLCDPGCCQSQYKKLLNSIFSLINYHHSNDRKCKSKSQFNKDKSLTYIKNGTNFQIRYGTGSANGYQGRDIVCLTPTSLCIPGQIFGQATKLAQFFSDTPIDGILGLAFKSIAVNNVTPPIINAYNMKLLEKPIFTVYMGHYGLIDKQSGGAFTYGGLDTKNCGKVIGYQKLSSPRYWQFNIEGVSFDMFSDKMTSSAISDTGTSLISGPKGIVDLIANKIGSVFDKNLQTWIVDCKYKGPSIGFTIGGKLYEVPVINYVLPIDGKICEFGLFSLDGMSFGPKWILGDPFIRSYCQIHNFIDMTIGFAKPKLLN</sequence>
<accession>A0A090L483</accession>
<proteinExistence type="inferred from homology"/>
<evidence type="ECO:0000256" key="4">
    <source>
        <dbReference type="ARBA" id="ARBA00022670"/>
    </source>
</evidence>
<evidence type="ECO:0000256" key="2">
    <source>
        <dbReference type="ARBA" id="ARBA00007447"/>
    </source>
</evidence>
<dbReference type="WormBase" id="SRAE_1000053700">
    <property type="protein sequence ID" value="SRP07237"/>
    <property type="gene ID" value="WBGene00257134"/>
</dbReference>
<organism evidence="14">
    <name type="scientific">Strongyloides ratti</name>
    <name type="common">Parasitic roundworm</name>
    <dbReference type="NCBI Taxonomy" id="34506"/>
    <lineage>
        <taxon>Eukaryota</taxon>
        <taxon>Metazoa</taxon>
        <taxon>Ecdysozoa</taxon>
        <taxon>Nematoda</taxon>
        <taxon>Chromadorea</taxon>
        <taxon>Rhabditida</taxon>
        <taxon>Tylenchina</taxon>
        <taxon>Panagrolaimomorpha</taxon>
        <taxon>Strongyloidoidea</taxon>
        <taxon>Strongyloididae</taxon>
        <taxon>Strongyloides</taxon>
    </lineage>
</organism>
<gene>
    <name evidence="14 16 17" type="ORF">SRAE_1000053700</name>
</gene>
<keyword evidence="3" id="KW-0964">Secreted</keyword>
<reference evidence="16" key="2">
    <citation type="submission" date="2020-12" db="UniProtKB">
        <authorList>
            <consortium name="WormBaseParasite"/>
        </authorList>
    </citation>
    <scope>IDENTIFICATION</scope>
</reference>
<keyword evidence="15" id="KW-1185">Reference proteome</keyword>
<name>A0A090L483_STRRB</name>
<feature type="active site" evidence="10">
    <location>
        <position position="341"/>
    </location>
</feature>
<dbReference type="GeneID" id="36374629"/>
<feature type="chain" id="PRO_5015030462" evidence="12">
    <location>
        <begin position="19"/>
        <end position="454"/>
    </location>
</feature>
<dbReference type="RefSeq" id="XP_024501466.1">
    <property type="nucleotide sequence ID" value="XM_024647383.1"/>
</dbReference>
<dbReference type="GO" id="GO:0005764">
    <property type="term" value="C:lysosome"/>
    <property type="evidence" value="ECO:0007669"/>
    <property type="project" value="TreeGrafter"/>
</dbReference>
<evidence type="ECO:0000256" key="11">
    <source>
        <dbReference type="RuleBase" id="RU000454"/>
    </source>
</evidence>
<dbReference type="EMBL" id="LN609528">
    <property type="protein sequence ID" value="CEF62264.1"/>
    <property type="molecule type" value="Genomic_DNA"/>
</dbReference>
<dbReference type="PRINTS" id="PR00792">
    <property type="entry name" value="PEPSIN"/>
</dbReference>
<evidence type="ECO:0000313" key="17">
    <source>
        <dbReference type="WormBase" id="SRAE_1000053700"/>
    </source>
</evidence>
<dbReference type="GO" id="GO:0004190">
    <property type="term" value="F:aspartic-type endopeptidase activity"/>
    <property type="evidence" value="ECO:0007669"/>
    <property type="project" value="UniProtKB-KW"/>
</dbReference>
<protein>
    <submittedName>
        <fullName evidence="14 16">Aspartic peptidase family and Aspartic peptidase domain-containing protein</fullName>
    </submittedName>
</protein>
<comment type="subcellular location">
    <subcellularLocation>
        <location evidence="1">Secreted</location>
    </subcellularLocation>
</comment>
<evidence type="ECO:0000256" key="10">
    <source>
        <dbReference type="PIRSR" id="PIRSR601461-1"/>
    </source>
</evidence>
<dbReference type="Proteomes" id="UP000035682">
    <property type="component" value="Unplaced"/>
</dbReference>
<dbReference type="InterPro" id="IPR001969">
    <property type="entry name" value="Aspartic_peptidase_AS"/>
</dbReference>
<feature type="signal peptide" evidence="12">
    <location>
        <begin position="1"/>
        <end position="18"/>
    </location>
</feature>
<evidence type="ECO:0000256" key="12">
    <source>
        <dbReference type="SAM" id="SignalP"/>
    </source>
</evidence>
<evidence type="ECO:0000256" key="7">
    <source>
        <dbReference type="ARBA" id="ARBA00022801"/>
    </source>
</evidence>
<feature type="domain" description="Peptidase A1" evidence="13">
    <location>
        <begin position="75"/>
        <end position="448"/>
    </location>
</feature>
<keyword evidence="8" id="KW-1015">Disulfide bond</keyword>
<dbReference type="FunFam" id="2.40.70.10:FF:000058">
    <property type="entry name" value="ASpartyl Protease"/>
    <property type="match status" value="1"/>
</dbReference>
<evidence type="ECO:0000313" key="15">
    <source>
        <dbReference type="Proteomes" id="UP000035682"/>
    </source>
</evidence>
<reference evidence="14 15" key="1">
    <citation type="submission" date="2014-09" db="EMBL/GenBank/DDBJ databases">
        <authorList>
            <person name="Martin A.A."/>
        </authorList>
    </citation>
    <scope>NUCLEOTIDE SEQUENCE</scope>
    <source>
        <strain evidence="15">ED321</strain>
        <strain evidence="14">ED321 Heterogonic</strain>
    </source>
</reference>
<keyword evidence="6 11" id="KW-0064">Aspartyl protease</keyword>
<dbReference type="CTD" id="36374629"/>
<feature type="active site" evidence="10">
    <location>
        <position position="93"/>
    </location>
</feature>
<dbReference type="InterPro" id="IPR021109">
    <property type="entry name" value="Peptidase_aspartic_dom_sf"/>
</dbReference>
<keyword evidence="9" id="KW-0325">Glycoprotein</keyword>
<evidence type="ECO:0000256" key="9">
    <source>
        <dbReference type="ARBA" id="ARBA00023180"/>
    </source>
</evidence>
<dbReference type="GO" id="GO:0005576">
    <property type="term" value="C:extracellular region"/>
    <property type="evidence" value="ECO:0007669"/>
    <property type="project" value="UniProtKB-SubCell"/>
</dbReference>
<keyword evidence="7 11" id="KW-0378">Hydrolase</keyword>